<dbReference type="SUPFAM" id="SSF52096">
    <property type="entry name" value="ClpP/crotonase"/>
    <property type="match status" value="1"/>
</dbReference>
<dbReference type="GO" id="GO:0003824">
    <property type="term" value="F:catalytic activity"/>
    <property type="evidence" value="ECO:0007669"/>
    <property type="project" value="InterPro"/>
</dbReference>
<dbReference type="InterPro" id="IPR029045">
    <property type="entry name" value="ClpP/crotonase-like_dom_sf"/>
</dbReference>
<dbReference type="PROSITE" id="PS00166">
    <property type="entry name" value="ENOYL_COA_HYDRATASE"/>
    <property type="match status" value="1"/>
</dbReference>
<gene>
    <name evidence="3" type="ORF">GCM10011579_070730</name>
</gene>
<dbReference type="InterPro" id="IPR001753">
    <property type="entry name" value="Enoyl-CoA_hydra/iso"/>
</dbReference>
<dbReference type="Pfam" id="PF00378">
    <property type="entry name" value="ECH_1"/>
    <property type="match status" value="1"/>
</dbReference>
<protein>
    <submittedName>
        <fullName evidence="3">Enoyl-CoA hydratase</fullName>
    </submittedName>
</protein>
<comment type="similarity">
    <text evidence="1 2">Belongs to the enoyl-CoA hydratase/isomerase family.</text>
</comment>
<dbReference type="InterPro" id="IPR018376">
    <property type="entry name" value="Enoyl-CoA_hyd/isom_CS"/>
</dbReference>
<dbReference type="PANTHER" id="PTHR43802:SF1">
    <property type="entry name" value="IP11341P-RELATED"/>
    <property type="match status" value="1"/>
</dbReference>
<evidence type="ECO:0000256" key="2">
    <source>
        <dbReference type="RuleBase" id="RU003707"/>
    </source>
</evidence>
<dbReference type="PANTHER" id="PTHR43802">
    <property type="entry name" value="ENOYL-COA HYDRATASE"/>
    <property type="match status" value="1"/>
</dbReference>
<name>A0A917YBE6_9ACTN</name>
<dbReference type="EMBL" id="BMMM01000015">
    <property type="protein sequence ID" value="GGN82721.1"/>
    <property type="molecule type" value="Genomic_DNA"/>
</dbReference>
<proteinExistence type="inferred from homology"/>
<comment type="caution">
    <text evidence="3">The sequence shown here is derived from an EMBL/GenBank/DDBJ whole genome shotgun (WGS) entry which is preliminary data.</text>
</comment>
<evidence type="ECO:0000256" key="1">
    <source>
        <dbReference type="ARBA" id="ARBA00005254"/>
    </source>
</evidence>
<dbReference type="Gene3D" id="3.90.226.10">
    <property type="entry name" value="2-enoyl-CoA Hydratase, Chain A, domain 1"/>
    <property type="match status" value="1"/>
</dbReference>
<dbReference type="Proteomes" id="UP000600365">
    <property type="component" value="Unassembled WGS sequence"/>
</dbReference>
<dbReference type="AlphaFoldDB" id="A0A917YBE6"/>
<keyword evidence="4" id="KW-1185">Reference proteome</keyword>
<dbReference type="Gene3D" id="1.10.12.10">
    <property type="entry name" value="Lyase 2-enoyl-coa Hydratase, Chain A, domain 2"/>
    <property type="match status" value="1"/>
</dbReference>
<dbReference type="InterPro" id="IPR014748">
    <property type="entry name" value="Enoyl-CoA_hydra_C"/>
</dbReference>
<dbReference type="CDD" id="cd06558">
    <property type="entry name" value="crotonase-like"/>
    <property type="match status" value="1"/>
</dbReference>
<evidence type="ECO:0000313" key="4">
    <source>
        <dbReference type="Proteomes" id="UP000600365"/>
    </source>
</evidence>
<reference evidence="3 4" key="1">
    <citation type="journal article" date="2014" name="Int. J. Syst. Evol. Microbiol.">
        <title>Complete genome sequence of Corynebacterium casei LMG S-19264T (=DSM 44701T), isolated from a smear-ripened cheese.</title>
        <authorList>
            <consortium name="US DOE Joint Genome Institute (JGI-PGF)"/>
            <person name="Walter F."/>
            <person name="Albersmeier A."/>
            <person name="Kalinowski J."/>
            <person name="Ruckert C."/>
        </authorList>
    </citation>
    <scope>NUCLEOTIDE SEQUENCE [LARGE SCALE GENOMIC DNA]</scope>
    <source>
        <strain evidence="3 4">CGMCC 4.7111</strain>
    </source>
</reference>
<organism evidence="3 4">
    <name type="scientific">Streptomyces albiflavescens</name>
    <dbReference type="NCBI Taxonomy" id="1623582"/>
    <lineage>
        <taxon>Bacteria</taxon>
        <taxon>Bacillati</taxon>
        <taxon>Actinomycetota</taxon>
        <taxon>Actinomycetes</taxon>
        <taxon>Kitasatosporales</taxon>
        <taxon>Streptomycetaceae</taxon>
        <taxon>Streptomyces</taxon>
    </lineage>
</organism>
<accession>A0A917YBE6</accession>
<evidence type="ECO:0000313" key="3">
    <source>
        <dbReference type="EMBL" id="GGN82721.1"/>
    </source>
</evidence>
<sequence length="267" mass="27929">MADTVLYEVSDGLATITLNRPEAMNAMNIETKVAFRDAAQAAAADGDVRAILLTAAGDRAFCVGQDLKEHIGLLIAAKESGSGQTMSTVRDHYNPIVRALVGAAKPVVAAVNGVAAGAGFGFALAADYRIVADTAAFNTSFAGVALTADSGISWTLPRVIGPSRAADLLLFPRSITAQEAYELGIANRLVPSAELRAEAEKVARALASGPTLAYAALKESLAFGLSHSLEETLEKEDELQTRAGASEDHTIAVQAFVNKEKPKYLGR</sequence>
<dbReference type="RefSeq" id="WP_189190160.1">
    <property type="nucleotide sequence ID" value="NZ_BMMM01000015.1"/>
</dbReference>